<evidence type="ECO:0000313" key="2">
    <source>
        <dbReference type="Proteomes" id="UP000000447"/>
    </source>
</evidence>
<dbReference type="RefSeq" id="WP_012643092.1">
    <property type="nucleotide sequence ID" value="NC_011961.1"/>
</dbReference>
<dbReference type="Proteomes" id="UP000000447">
    <property type="component" value="Plasmid unnamed"/>
</dbReference>
<reference evidence="1 2" key="1">
    <citation type="journal article" date="2009" name="PLoS ONE">
        <title>Complete genome sequence of the aerobic CO-oxidizing thermophile Thermomicrobium roseum.</title>
        <authorList>
            <person name="Wu D."/>
            <person name="Raymond J."/>
            <person name="Wu M."/>
            <person name="Chatterji S."/>
            <person name="Ren Q."/>
            <person name="Graham J.E."/>
            <person name="Bryant D.A."/>
            <person name="Robb F."/>
            <person name="Colman A."/>
            <person name="Tallon L.J."/>
            <person name="Badger J.H."/>
            <person name="Madupu R."/>
            <person name="Ward N.L."/>
            <person name="Eisen J.A."/>
        </authorList>
    </citation>
    <scope>NUCLEOTIDE SEQUENCE [LARGE SCALE GENOMIC DNA]</scope>
    <source>
        <strain evidence="2">ATCC 27502 / DSM 5159 / P-2</strain>
        <plasmid evidence="1">unnamed</plasmid>
    </source>
</reference>
<proteinExistence type="predicted"/>
<protein>
    <submittedName>
        <fullName evidence="1">Uncharacterized protein</fullName>
    </submittedName>
</protein>
<gene>
    <name evidence="1" type="ordered locus">trd_A0759</name>
</gene>
<keyword evidence="1" id="KW-0614">Plasmid</keyword>
<organism evidence="1 2">
    <name type="scientific">Thermomicrobium roseum (strain ATCC 27502 / DSM 5159 / P-2)</name>
    <dbReference type="NCBI Taxonomy" id="309801"/>
    <lineage>
        <taxon>Bacteria</taxon>
        <taxon>Pseudomonadati</taxon>
        <taxon>Thermomicrobiota</taxon>
        <taxon>Thermomicrobia</taxon>
        <taxon>Thermomicrobiales</taxon>
        <taxon>Thermomicrobiaceae</taxon>
        <taxon>Thermomicrobium</taxon>
    </lineage>
</organism>
<geneLocation type="plasmid" evidence="2">
    <name>Tros</name>
</geneLocation>
<accession>B9L4P5</accession>
<keyword evidence="2" id="KW-1185">Reference proteome</keyword>
<dbReference type="HOGENOM" id="CLU_1776595_0_0_0"/>
<evidence type="ECO:0000313" key="1">
    <source>
        <dbReference type="EMBL" id="ACM07105.1"/>
    </source>
</evidence>
<dbReference type="AlphaFoldDB" id="B9L4P5"/>
<sequence length="146" mass="15549">MTLYRFADAKSAAAAADALATQNAAERAPAGLTERTVVEVDGWPLVVRRALTGQKPDQLRGWSLVTYELAPEALPAAHGAIGVPVEVESLRAHELTLVLVSGETVASVSVHANNRAVPVLRDLLVQVCDRLALERTVLDRVPLPAD</sequence>
<dbReference type="EMBL" id="CP001276">
    <property type="protein sequence ID" value="ACM07105.1"/>
    <property type="molecule type" value="Genomic_DNA"/>
</dbReference>
<dbReference type="KEGG" id="tro:trd_A0759"/>
<name>B9L4P5_THERP</name>